<dbReference type="AlphaFoldDB" id="A0A9X3WNE6"/>
<dbReference type="RefSeq" id="WP_272480075.1">
    <property type="nucleotide sequence ID" value="NZ_JAMQJZ010000035.1"/>
</dbReference>
<dbReference type="Proteomes" id="UP001145072">
    <property type="component" value="Unassembled WGS sequence"/>
</dbReference>
<gene>
    <name evidence="1" type="ORF">NC661_21230</name>
</gene>
<evidence type="ECO:0000313" key="2">
    <source>
        <dbReference type="Proteomes" id="UP001145072"/>
    </source>
</evidence>
<protein>
    <submittedName>
        <fullName evidence="1">Uncharacterized protein</fullName>
    </submittedName>
</protein>
<sequence>MRCPYCETDNGYVQECEFCGADLNAKRPTVNSNLVIDVDAYKPQPVLATFHTYDLLLLLQYVRKERTEAYKLMQSVKRAPEEANINLGTITFGEDEYKRHTAQMKVIEGVLIDRLGYKPKRVDDKLLNTLEVKIKKA</sequence>
<evidence type="ECO:0000313" key="1">
    <source>
        <dbReference type="EMBL" id="MDC3422870.1"/>
    </source>
</evidence>
<organism evidence="1 2">
    <name type="scientific">Aquibacillus koreensis</name>
    <dbReference type="NCBI Taxonomy" id="279446"/>
    <lineage>
        <taxon>Bacteria</taxon>
        <taxon>Bacillati</taxon>
        <taxon>Bacillota</taxon>
        <taxon>Bacilli</taxon>
        <taxon>Bacillales</taxon>
        <taxon>Bacillaceae</taxon>
        <taxon>Aquibacillus</taxon>
    </lineage>
</organism>
<comment type="caution">
    <text evidence="1">The sequence shown here is derived from an EMBL/GenBank/DDBJ whole genome shotgun (WGS) entry which is preliminary data.</text>
</comment>
<accession>A0A9X3WNE6</accession>
<reference evidence="1" key="1">
    <citation type="submission" date="2022-06" db="EMBL/GenBank/DDBJ databases">
        <title>Aquibacillus sp. a new bacterium isolated from soil saline samples.</title>
        <authorList>
            <person name="Galisteo C."/>
            <person name="De La Haba R."/>
            <person name="Sanchez-Porro C."/>
            <person name="Ventosa A."/>
        </authorList>
    </citation>
    <scope>NUCLEOTIDE SEQUENCE</scope>
    <source>
        <strain evidence="1">JCM 12387</strain>
    </source>
</reference>
<keyword evidence="2" id="KW-1185">Reference proteome</keyword>
<proteinExistence type="predicted"/>
<dbReference type="EMBL" id="JAMQJZ010000035">
    <property type="protein sequence ID" value="MDC3422870.1"/>
    <property type="molecule type" value="Genomic_DNA"/>
</dbReference>
<name>A0A9X3WNE6_9BACI</name>